<dbReference type="AlphaFoldDB" id="A0A4Y2RHW3"/>
<evidence type="ECO:0000313" key="4">
    <source>
        <dbReference type="EMBL" id="GBN78035.1"/>
    </source>
</evidence>
<dbReference type="EMBL" id="BGPR01018021">
    <property type="protein sequence ID" value="GBN78045.1"/>
    <property type="molecule type" value="Genomic_DNA"/>
</dbReference>
<comment type="similarity">
    <text evidence="1">Belongs to the C19orf12 family.</text>
</comment>
<dbReference type="OrthoDB" id="5976774at2759"/>
<name>A0A4Y2RHW3_ARAVE</name>
<evidence type="ECO:0000313" key="2">
    <source>
        <dbReference type="EMBL" id="GBN75303.1"/>
    </source>
</evidence>
<dbReference type="PANTHER" id="PTHR31493">
    <property type="entry name" value="NAZO FAMILY MEMBER"/>
    <property type="match status" value="1"/>
</dbReference>
<dbReference type="Pfam" id="PF20721">
    <property type="entry name" value="C19orf12"/>
    <property type="match status" value="1"/>
</dbReference>
<reference evidence="2 6" key="1">
    <citation type="journal article" date="2019" name="Sci. Rep.">
        <title>Orb-weaving spider Araneus ventricosus genome elucidates the spidroin gene catalogue.</title>
        <authorList>
            <person name="Kono N."/>
            <person name="Nakamura H."/>
            <person name="Ohtoshi R."/>
            <person name="Moran D.A.P."/>
            <person name="Shinohara A."/>
            <person name="Yoshida Y."/>
            <person name="Fujiwara M."/>
            <person name="Mori M."/>
            <person name="Tomita M."/>
            <person name="Arakawa K."/>
        </authorList>
    </citation>
    <scope>NUCLEOTIDE SEQUENCE [LARGE SCALE GENOMIC DNA]</scope>
</reference>
<evidence type="ECO:0000313" key="5">
    <source>
        <dbReference type="EMBL" id="GBN78045.1"/>
    </source>
</evidence>
<dbReference type="EMBL" id="BGPR01017167">
    <property type="protein sequence ID" value="GBN75314.1"/>
    <property type="molecule type" value="Genomic_DNA"/>
</dbReference>
<dbReference type="InterPro" id="IPR033369">
    <property type="entry name" value="C19orf12"/>
</dbReference>
<organism evidence="2 6">
    <name type="scientific">Araneus ventricosus</name>
    <name type="common">Orbweaver spider</name>
    <name type="synonym">Epeira ventricosa</name>
    <dbReference type="NCBI Taxonomy" id="182803"/>
    <lineage>
        <taxon>Eukaryota</taxon>
        <taxon>Metazoa</taxon>
        <taxon>Ecdysozoa</taxon>
        <taxon>Arthropoda</taxon>
        <taxon>Chelicerata</taxon>
        <taxon>Arachnida</taxon>
        <taxon>Araneae</taxon>
        <taxon>Araneomorphae</taxon>
        <taxon>Entelegynae</taxon>
        <taxon>Araneoidea</taxon>
        <taxon>Araneidae</taxon>
        <taxon>Araneus</taxon>
    </lineage>
</organism>
<dbReference type="EMBL" id="BGPR01018017">
    <property type="protein sequence ID" value="GBN78035.1"/>
    <property type="molecule type" value="Genomic_DNA"/>
</dbReference>
<dbReference type="Proteomes" id="UP000499080">
    <property type="component" value="Unassembled WGS sequence"/>
</dbReference>
<accession>A0A4Y2RHW3</accession>
<gene>
    <name evidence="3" type="ORF">AVEN_187378_1</name>
    <name evidence="5" type="ORF">AVEN_219104_1</name>
    <name evidence="4" type="ORF">AVEN_265561_1</name>
    <name evidence="2" type="ORF">AVEN_269175_1</name>
</gene>
<proteinExistence type="inferred from homology"/>
<dbReference type="EMBL" id="BGPR01017165">
    <property type="protein sequence ID" value="GBN75303.1"/>
    <property type="molecule type" value="Genomic_DNA"/>
</dbReference>
<evidence type="ECO:0000313" key="3">
    <source>
        <dbReference type="EMBL" id="GBN75314.1"/>
    </source>
</evidence>
<keyword evidence="6" id="KW-1185">Reference proteome</keyword>
<dbReference type="PANTHER" id="PTHR31493:SF1">
    <property type="entry name" value="PROTEIN C19ORF12"/>
    <property type="match status" value="1"/>
</dbReference>
<comment type="caution">
    <text evidence="2">The sequence shown here is derived from an EMBL/GenBank/DDBJ whole genome shotgun (WGS) entry which is preliminary data.</text>
</comment>
<evidence type="ECO:0000256" key="1">
    <source>
        <dbReference type="ARBA" id="ARBA00029457"/>
    </source>
</evidence>
<sequence length="140" mass="14564">MADRVTEILTLVRNVCEEENLRVTIKNSLKNGLAAGIGGAIGCVLGGPWGGVPGAAIGAAVAAATGEDFKPLYQVIAEWPDEAKQHLADNIGNIMRRVDAQDVAILAGMLAGAAPALRGEIVAAVIDYCQNEMRLEIAGR</sequence>
<protein>
    <submittedName>
        <fullName evidence="2">Uncharacterized protein</fullName>
    </submittedName>
</protein>
<evidence type="ECO:0000313" key="6">
    <source>
        <dbReference type="Proteomes" id="UP000499080"/>
    </source>
</evidence>